<protein>
    <recommendedName>
        <fullName evidence="3">Ferredoxin</fullName>
    </recommendedName>
</protein>
<organism evidence="1 2">
    <name type="scientific">Amycolatopsis japonica</name>
    <dbReference type="NCBI Taxonomy" id="208439"/>
    <lineage>
        <taxon>Bacteria</taxon>
        <taxon>Bacillati</taxon>
        <taxon>Actinomycetota</taxon>
        <taxon>Actinomycetes</taxon>
        <taxon>Pseudonocardiales</taxon>
        <taxon>Pseudonocardiaceae</taxon>
        <taxon>Amycolatopsis</taxon>
        <taxon>Amycolatopsis japonica group</taxon>
    </lineage>
</organism>
<dbReference type="RefSeq" id="WP_038508357.1">
    <property type="nucleotide sequence ID" value="NZ_CP008953.1"/>
</dbReference>
<dbReference type="InterPro" id="IPR036170">
    <property type="entry name" value="YezG-like_sf"/>
</dbReference>
<reference evidence="1 2" key="1">
    <citation type="journal article" date="2014" name="J. Biotechnol.">
        <title>Complete genome sequence of the actinobacterium Amycolatopsis japonica MG417-CF17(T) (=DSM 44213T) producing (S,S)-N,N'-ethylenediaminedisuccinic acid.</title>
        <authorList>
            <person name="Stegmann E."/>
            <person name="Albersmeier A."/>
            <person name="Spohn M."/>
            <person name="Gert H."/>
            <person name="Weber T."/>
            <person name="Wohlleben W."/>
            <person name="Kalinowski J."/>
            <person name="Ruckert C."/>
        </authorList>
    </citation>
    <scope>NUCLEOTIDE SEQUENCE [LARGE SCALE GENOMIC DNA]</scope>
    <source>
        <strain evidence="2">MG417-CF17 (DSM 44213)</strain>
    </source>
</reference>
<accession>A0A075ULP1</accession>
<evidence type="ECO:0000313" key="2">
    <source>
        <dbReference type="Proteomes" id="UP000028492"/>
    </source>
</evidence>
<dbReference type="Proteomes" id="UP000028492">
    <property type="component" value="Chromosome"/>
</dbReference>
<proteinExistence type="predicted"/>
<dbReference type="STRING" id="208439.AJAP_04480"/>
<keyword evidence="2" id="KW-1185">Reference proteome</keyword>
<dbReference type="KEGG" id="aja:AJAP_04480"/>
<sequence length="290" mass="32293">MTQPPASLNQQQQQQLVWQIGHALATPLPPGWRQMRVEFRAAGRHVEVDLLVTGQDGLPRPVQASQEAVQLLGNLRAGMYQPGRGTWLNAILVYGPATVLSTDFLADVEPPWRQAPPQIGFQDELRFFPRAEQSIPPWLRQRAGLDTEPPAEPAVATPLAETPEALRVPRVHDGLDESGRPMVNREPLSPAERDRVLQYLDGAPVVLASRTYDADAFDPDREPLVPLNFRTDGRWYWPGAVAYYLREHDVAPDPELLGHIRALRFTLPEVGEPERELAVAAITGQPSTED</sequence>
<dbReference type="SUPFAM" id="SSF160424">
    <property type="entry name" value="BH3703-like"/>
    <property type="match status" value="1"/>
</dbReference>
<evidence type="ECO:0008006" key="3">
    <source>
        <dbReference type="Google" id="ProtNLM"/>
    </source>
</evidence>
<evidence type="ECO:0000313" key="1">
    <source>
        <dbReference type="EMBL" id="AIG73818.1"/>
    </source>
</evidence>
<dbReference type="EMBL" id="CP008953">
    <property type="protein sequence ID" value="AIG73818.1"/>
    <property type="molecule type" value="Genomic_DNA"/>
</dbReference>
<gene>
    <name evidence="1" type="ORF">AJAP_04480</name>
</gene>
<dbReference type="HOGENOM" id="CLU_958577_0_0_11"/>
<dbReference type="AlphaFoldDB" id="A0A075ULP1"/>
<name>A0A075ULP1_9PSEU</name>
<dbReference type="eggNOG" id="COG0457">
    <property type="taxonomic scope" value="Bacteria"/>
</dbReference>